<evidence type="ECO:0000313" key="4">
    <source>
        <dbReference type="EMBL" id="CUS22274.1"/>
    </source>
</evidence>
<feature type="region of interest" description="Disordered" evidence="1">
    <location>
        <begin position="73"/>
        <end position="97"/>
    </location>
</feature>
<feature type="chain" id="PRO_5006066470" evidence="3">
    <location>
        <begin position="21"/>
        <end position="391"/>
    </location>
</feature>
<gene>
    <name evidence="4" type="ORF">LAQU0_S05e01684g</name>
</gene>
<proteinExistence type="predicted"/>
<organism evidence="4 5">
    <name type="scientific">Lachancea quebecensis</name>
    <dbReference type="NCBI Taxonomy" id="1654605"/>
    <lineage>
        <taxon>Eukaryota</taxon>
        <taxon>Fungi</taxon>
        <taxon>Dikarya</taxon>
        <taxon>Ascomycota</taxon>
        <taxon>Saccharomycotina</taxon>
        <taxon>Saccharomycetes</taxon>
        <taxon>Saccharomycetales</taxon>
        <taxon>Saccharomycetaceae</taxon>
        <taxon>Lachancea</taxon>
    </lineage>
</organism>
<keyword evidence="3" id="KW-0732">Signal</keyword>
<evidence type="ECO:0000256" key="2">
    <source>
        <dbReference type="SAM" id="Phobius"/>
    </source>
</evidence>
<accession>A0A0P1KQY2</accession>
<keyword evidence="2" id="KW-1133">Transmembrane helix</keyword>
<keyword evidence="2" id="KW-0472">Membrane</keyword>
<dbReference type="InterPro" id="IPR028000">
    <property type="entry name" value="Pma1"/>
</dbReference>
<reference evidence="5" key="1">
    <citation type="submission" date="2015-10" db="EMBL/GenBank/DDBJ databases">
        <authorList>
            <person name="Devillers H."/>
        </authorList>
    </citation>
    <scope>NUCLEOTIDE SEQUENCE [LARGE SCALE GENOMIC DNA]</scope>
</reference>
<dbReference type="Pfam" id="PF14610">
    <property type="entry name" value="Psg1"/>
    <property type="match status" value="1"/>
</dbReference>
<dbReference type="OrthoDB" id="4084551at2759"/>
<feature type="transmembrane region" description="Helical" evidence="2">
    <location>
        <begin position="314"/>
        <end position="336"/>
    </location>
</feature>
<name>A0A0P1KQY2_9SACH</name>
<feature type="signal peptide" evidence="3">
    <location>
        <begin position="1"/>
        <end position="20"/>
    </location>
</feature>
<evidence type="ECO:0000256" key="3">
    <source>
        <dbReference type="SAM" id="SignalP"/>
    </source>
</evidence>
<dbReference type="AlphaFoldDB" id="A0A0P1KQY2"/>
<dbReference type="EMBL" id="LN890537">
    <property type="protein sequence ID" value="CUS22274.1"/>
    <property type="molecule type" value="Genomic_DNA"/>
</dbReference>
<keyword evidence="2" id="KW-0812">Transmembrane</keyword>
<evidence type="ECO:0000256" key="1">
    <source>
        <dbReference type="SAM" id="MobiDB-lite"/>
    </source>
</evidence>
<keyword evidence="5" id="KW-1185">Reference proteome</keyword>
<dbReference type="Proteomes" id="UP000236544">
    <property type="component" value="Unassembled WGS sequence"/>
</dbReference>
<sequence>MIVSQSITLLLLAWLSAVDARKNIVKPKEKTTTSEIPKPWRRTIYSNEKEIVTPTVIAGVTFSAKPPATTNGLEPWISLDQSGNPKTKRPQIKGGKTVNPRPDYSTYFKSVATKTFSYDELKAHNMEEDEVYEELTFTDEDDTYVSLNPIIRCTPQRYFNKGPAGDISSEPFCTPRENKELKAGNTYFVSWYTRFFQYPDSDKTVENVQLHLFYLKESVYEKGLKKRDLKAAFFSSGWLKNVDGIYPLELTADFLDGAFDKKVLLAIQPENINDEDFNPWEHYVVFRMIKGSRVAKTTKQQKALQDAGISDDTWYYVALSIPTVVVIACVVMYFFLYLNKNHRDIHDVKDFAINQRRRVLGKFKDFKKYKKINNRPYSELPTHTKKTGKQN</sequence>
<evidence type="ECO:0000313" key="5">
    <source>
        <dbReference type="Proteomes" id="UP000236544"/>
    </source>
</evidence>
<protein>
    <submittedName>
        <fullName evidence="4">LAQU0S05e01684g1_1</fullName>
    </submittedName>
</protein>